<accession>A0A8B6G4K8</accession>
<dbReference type="Proteomes" id="UP000596742">
    <property type="component" value="Unassembled WGS sequence"/>
</dbReference>
<dbReference type="EMBL" id="UYJE01007857">
    <property type="protein sequence ID" value="VDI58561.1"/>
    <property type="molecule type" value="Genomic_DNA"/>
</dbReference>
<dbReference type="Pfam" id="PF17517">
    <property type="entry name" value="IgGFc_binding"/>
    <property type="match status" value="1"/>
</dbReference>
<name>A0A8B6G4K8_MYTGA</name>
<feature type="domain" description="IgGFc-binding protein N-terminal" evidence="1">
    <location>
        <begin position="7"/>
        <end position="142"/>
    </location>
</feature>
<gene>
    <name evidence="2" type="ORF">MGAL_10B000530</name>
</gene>
<dbReference type="OrthoDB" id="6113058at2759"/>
<dbReference type="AlphaFoldDB" id="A0A8B6G4K8"/>
<evidence type="ECO:0000259" key="1">
    <source>
        <dbReference type="Pfam" id="PF17517"/>
    </source>
</evidence>
<protein>
    <recommendedName>
        <fullName evidence="1">IgGFc-binding protein N-terminal domain-containing protein</fullName>
    </recommendedName>
</protein>
<dbReference type="PANTHER" id="PTHR46534">
    <property type="entry name" value="IGGFC_BINDING DOMAIN-CONTAINING PROTEIN"/>
    <property type="match status" value="1"/>
</dbReference>
<comment type="caution">
    <text evidence="2">The sequence shown here is derived from an EMBL/GenBank/DDBJ whole genome shotgun (WGS) entry which is preliminary data.</text>
</comment>
<organism evidence="2 3">
    <name type="scientific">Mytilus galloprovincialis</name>
    <name type="common">Mediterranean mussel</name>
    <dbReference type="NCBI Taxonomy" id="29158"/>
    <lineage>
        <taxon>Eukaryota</taxon>
        <taxon>Metazoa</taxon>
        <taxon>Spiralia</taxon>
        <taxon>Lophotrochozoa</taxon>
        <taxon>Mollusca</taxon>
        <taxon>Bivalvia</taxon>
        <taxon>Autobranchia</taxon>
        <taxon>Pteriomorphia</taxon>
        <taxon>Mytilida</taxon>
        <taxon>Mytiloidea</taxon>
        <taxon>Mytilidae</taxon>
        <taxon>Mytilinae</taxon>
        <taxon>Mytilus</taxon>
    </lineage>
</organism>
<evidence type="ECO:0000313" key="3">
    <source>
        <dbReference type="Proteomes" id="UP000596742"/>
    </source>
</evidence>
<dbReference type="PANTHER" id="PTHR46534:SF1">
    <property type="entry name" value="IGGFC-BINDING PROTEIN N-TERMINAL DOMAIN-CONTAINING PROTEIN"/>
    <property type="match status" value="1"/>
</dbReference>
<evidence type="ECO:0000313" key="2">
    <source>
        <dbReference type="EMBL" id="VDI58561.1"/>
    </source>
</evidence>
<reference evidence="2" key="1">
    <citation type="submission" date="2018-11" db="EMBL/GenBank/DDBJ databases">
        <authorList>
            <person name="Alioto T."/>
            <person name="Alioto T."/>
        </authorList>
    </citation>
    <scope>NUCLEOTIDE SEQUENCE</scope>
</reference>
<proteinExistence type="predicted"/>
<sequence length="149" mass="16660">MQAPIPKRTVGDYFRVVASEDNTVVKIAGMPSFTLAKAGDWKQIQLPSSSYKSINASKPVLMAQFVLSQLNKFEPADPSMMIIPPYELFNSGYTFATPEYSHPEYFKYENQILLVIESSKKDGLLLDGKPLPKGTKWNPIEGTSLVIRD</sequence>
<keyword evidence="3" id="KW-1185">Reference proteome</keyword>
<dbReference type="InterPro" id="IPR035234">
    <property type="entry name" value="IgGFc-bd_N"/>
</dbReference>